<keyword evidence="1 7" id="KW-1003">Cell membrane</keyword>
<comment type="caution">
    <text evidence="8">The sequence shown here is derived from an EMBL/GenBank/DDBJ whole genome shotgun (WGS) entry which is preliminary data.</text>
</comment>
<comment type="similarity">
    <text evidence="6 7">Belongs to the FliO/MopB family.</text>
</comment>
<dbReference type="GO" id="GO:0009425">
    <property type="term" value="C:bacterial-type flagellum basal body"/>
    <property type="evidence" value="ECO:0007669"/>
    <property type="project" value="UniProtKB-SubCell"/>
</dbReference>
<dbReference type="EMBL" id="ARZY01000020">
    <property type="protein sequence ID" value="EWH09733.1"/>
    <property type="molecule type" value="Genomic_DNA"/>
</dbReference>
<keyword evidence="5 7" id="KW-0975">Bacterial flagellum</keyword>
<evidence type="ECO:0000313" key="8">
    <source>
        <dbReference type="EMBL" id="EWH09733.1"/>
    </source>
</evidence>
<evidence type="ECO:0000256" key="5">
    <source>
        <dbReference type="ARBA" id="ARBA00023143"/>
    </source>
</evidence>
<evidence type="ECO:0000256" key="1">
    <source>
        <dbReference type="ARBA" id="ARBA00022475"/>
    </source>
</evidence>
<keyword evidence="8" id="KW-0969">Cilium</keyword>
<evidence type="ECO:0000256" key="3">
    <source>
        <dbReference type="ARBA" id="ARBA00022989"/>
    </source>
</evidence>
<accession>W7QPC4</accession>
<evidence type="ECO:0000256" key="4">
    <source>
        <dbReference type="ARBA" id="ARBA00023136"/>
    </source>
</evidence>
<keyword evidence="8" id="KW-0966">Cell projection</keyword>
<keyword evidence="2 7" id="KW-0812">Transmembrane</keyword>
<keyword evidence="9" id="KW-1185">Reference proteome</keyword>
<keyword evidence="8" id="KW-0282">Flagellum</keyword>
<evidence type="ECO:0000256" key="2">
    <source>
        <dbReference type="ARBA" id="ARBA00022692"/>
    </source>
</evidence>
<organism evidence="8 9">
    <name type="scientific">Catenovulum agarivorans DS-2</name>
    <dbReference type="NCBI Taxonomy" id="1328313"/>
    <lineage>
        <taxon>Bacteria</taxon>
        <taxon>Pseudomonadati</taxon>
        <taxon>Pseudomonadota</taxon>
        <taxon>Gammaproteobacteria</taxon>
        <taxon>Alteromonadales</taxon>
        <taxon>Alteromonadaceae</taxon>
        <taxon>Catenovulum</taxon>
    </lineage>
</organism>
<evidence type="ECO:0000256" key="7">
    <source>
        <dbReference type="RuleBase" id="RU362064"/>
    </source>
</evidence>
<feature type="transmembrane region" description="Helical" evidence="7">
    <location>
        <begin position="20"/>
        <end position="41"/>
    </location>
</feature>
<reference evidence="8 9" key="1">
    <citation type="journal article" date="2014" name="Genome Announc.">
        <title>Draft Genome Sequence of the Agar-Degrading Bacterium Catenovulum sp. Strain DS-2, Isolated from Intestines of Haliotis diversicolor.</title>
        <authorList>
            <person name="Shan D."/>
            <person name="Li X."/>
            <person name="Gu Z."/>
            <person name="Wei G."/>
            <person name="Gao Z."/>
            <person name="Shao Z."/>
        </authorList>
    </citation>
    <scope>NUCLEOTIDE SEQUENCE [LARGE SCALE GENOMIC DNA]</scope>
    <source>
        <strain evidence="8 9">DS-2</strain>
    </source>
</reference>
<name>W7QPC4_9ALTE</name>
<dbReference type="Proteomes" id="UP000019276">
    <property type="component" value="Unassembled WGS sequence"/>
</dbReference>
<keyword evidence="3 7" id="KW-1133">Transmembrane helix</keyword>
<dbReference type="Pfam" id="PF04347">
    <property type="entry name" value="FliO"/>
    <property type="match status" value="1"/>
</dbReference>
<dbReference type="GO" id="GO:0044781">
    <property type="term" value="P:bacterial-type flagellum organization"/>
    <property type="evidence" value="ECO:0007669"/>
    <property type="project" value="UniProtKB-UniRule"/>
</dbReference>
<dbReference type="InterPro" id="IPR052205">
    <property type="entry name" value="FliO/MopB"/>
</dbReference>
<evidence type="ECO:0000313" key="9">
    <source>
        <dbReference type="Proteomes" id="UP000019276"/>
    </source>
</evidence>
<sequence length="120" mass="12955">MGLLVSPLACAQAPELTTSIPTMLFGLVVTIAVIYLLAGLARKTNLGQFKNSTMQVLAVLPLSAKEKLLLVQVGECQLLLGVTGQSINLLKEFSQPLDIKAPDFKQSLTQFINTNKKNND</sequence>
<dbReference type="eggNOG" id="COG3190">
    <property type="taxonomic scope" value="Bacteria"/>
</dbReference>
<comment type="subcellular location">
    <subcellularLocation>
        <location evidence="7">Cell membrane</location>
    </subcellularLocation>
    <subcellularLocation>
        <location evidence="7">Bacterial flagellum basal body</location>
    </subcellularLocation>
</comment>
<dbReference type="NCBIfam" id="TIGR03500">
    <property type="entry name" value="FliO_TIGR"/>
    <property type="match status" value="1"/>
</dbReference>
<evidence type="ECO:0000256" key="6">
    <source>
        <dbReference type="ARBA" id="ARBA00037937"/>
    </source>
</evidence>
<dbReference type="AlphaFoldDB" id="W7QPC4"/>
<dbReference type="PANTHER" id="PTHR38766:SF1">
    <property type="entry name" value="FLAGELLAR PROTEIN FLIO"/>
    <property type="match status" value="1"/>
</dbReference>
<dbReference type="InterPro" id="IPR022781">
    <property type="entry name" value="Flagellar_biosynth_FliO"/>
</dbReference>
<proteinExistence type="inferred from homology"/>
<dbReference type="STRING" id="1328313.DS2_11393"/>
<gene>
    <name evidence="8" type="ORF">DS2_11393</name>
</gene>
<keyword evidence="4 7" id="KW-0472">Membrane</keyword>
<dbReference type="GO" id="GO:0005886">
    <property type="term" value="C:plasma membrane"/>
    <property type="evidence" value="ECO:0007669"/>
    <property type="project" value="UniProtKB-SubCell"/>
</dbReference>
<dbReference type="PANTHER" id="PTHR38766">
    <property type="entry name" value="FLAGELLAR PROTEIN FLIO"/>
    <property type="match status" value="1"/>
</dbReference>
<protein>
    <recommendedName>
        <fullName evidence="7">Flagellar protein</fullName>
    </recommendedName>
</protein>